<dbReference type="SUPFAM" id="SSF52833">
    <property type="entry name" value="Thioredoxin-like"/>
    <property type="match status" value="1"/>
</dbReference>
<dbReference type="InterPro" id="IPR036249">
    <property type="entry name" value="Thioredoxin-like_sf"/>
</dbReference>
<evidence type="ECO:0000313" key="4">
    <source>
        <dbReference type="EMBL" id="MFD2188275.1"/>
    </source>
</evidence>
<dbReference type="EMBL" id="JBHUHY010000016">
    <property type="protein sequence ID" value="MFD2188275.1"/>
    <property type="molecule type" value="Genomic_DNA"/>
</dbReference>
<dbReference type="RefSeq" id="WP_378321300.1">
    <property type="nucleotide sequence ID" value="NZ_JBHUHY010000016.1"/>
</dbReference>
<dbReference type="PANTHER" id="PTHR12151">
    <property type="entry name" value="ELECTRON TRANSPORT PROTIN SCO1/SENC FAMILY MEMBER"/>
    <property type="match status" value="1"/>
</dbReference>
<dbReference type="Proteomes" id="UP001597344">
    <property type="component" value="Unassembled WGS sequence"/>
</dbReference>
<sequence length="219" mass="25140">MSLGKPYGSILIVFVICYSISCHRTTKNELPVYNPSDFNPKLVDISLQKTSKNHTVLDFELINQNGKIVTQKDYHNKIYIVDFFFTRCPSICPIMTTNMGELQKIFLDNDNIMFLSLSVTPDIDSIAVLRKYATDKGVIDTKWNITTGNKKHIYELARKSYFAVVEKGDGGLQDFIHTPNFILVDKKKQIRGIYDGTDKDEIFRIINDIRTLTTDIEKK</sequence>
<dbReference type="CDD" id="cd02968">
    <property type="entry name" value="SCO"/>
    <property type="match status" value="1"/>
</dbReference>
<comment type="similarity">
    <text evidence="1">Belongs to the SCO1/2 family.</text>
</comment>
<evidence type="ECO:0000256" key="2">
    <source>
        <dbReference type="ARBA" id="ARBA00023008"/>
    </source>
</evidence>
<reference evidence="5" key="1">
    <citation type="journal article" date="2019" name="Int. J. Syst. Evol. Microbiol.">
        <title>The Global Catalogue of Microorganisms (GCM) 10K type strain sequencing project: providing services to taxonomists for standard genome sequencing and annotation.</title>
        <authorList>
            <consortium name="The Broad Institute Genomics Platform"/>
            <consortium name="The Broad Institute Genome Sequencing Center for Infectious Disease"/>
            <person name="Wu L."/>
            <person name="Ma J."/>
        </authorList>
    </citation>
    <scope>NUCLEOTIDE SEQUENCE [LARGE SCALE GENOMIC DNA]</scope>
    <source>
        <strain evidence="5">DT92</strain>
    </source>
</reference>
<protein>
    <submittedName>
        <fullName evidence="4">SCO family protein</fullName>
    </submittedName>
</protein>
<accession>A0ABW5B0A6</accession>
<dbReference type="PROSITE" id="PS51352">
    <property type="entry name" value="THIOREDOXIN_2"/>
    <property type="match status" value="1"/>
</dbReference>
<gene>
    <name evidence="4" type="ORF">ACFSJT_15835</name>
</gene>
<evidence type="ECO:0000313" key="5">
    <source>
        <dbReference type="Proteomes" id="UP001597344"/>
    </source>
</evidence>
<dbReference type="Pfam" id="PF02630">
    <property type="entry name" value="SCO1-SenC"/>
    <property type="match status" value="1"/>
</dbReference>
<dbReference type="Gene3D" id="3.40.30.10">
    <property type="entry name" value="Glutaredoxin"/>
    <property type="match status" value="1"/>
</dbReference>
<organism evidence="4 5">
    <name type="scientific">Aquimarina celericrescens</name>
    <dbReference type="NCBI Taxonomy" id="1964542"/>
    <lineage>
        <taxon>Bacteria</taxon>
        <taxon>Pseudomonadati</taxon>
        <taxon>Bacteroidota</taxon>
        <taxon>Flavobacteriia</taxon>
        <taxon>Flavobacteriales</taxon>
        <taxon>Flavobacteriaceae</taxon>
        <taxon>Aquimarina</taxon>
    </lineage>
</organism>
<name>A0ABW5B0A6_9FLAO</name>
<dbReference type="InterPro" id="IPR013766">
    <property type="entry name" value="Thioredoxin_domain"/>
</dbReference>
<proteinExistence type="inferred from homology"/>
<dbReference type="PANTHER" id="PTHR12151:SF25">
    <property type="entry name" value="LINALOOL DEHYDRATASE_ISOMERASE DOMAIN-CONTAINING PROTEIN"/>
    <property type="match status" value="1"/>
</dbReference>
<feature type="domain" description="Thioredoxin" evidence="3">
    <location>
        <begin position="50"/>
        <end position="211"/>
    </location>
</feature>
<comment type="caution">
    <text evidence="4">The sequence shown here is derived from an EMBL/GenBank/DDBJ whole genome shotgun (WGS) entry which is preliminary data.</text>
</comment>
<keyword evidence="5" id="KW-1185">Reference proteome</keyword>
<evidence type="ECO:0000259" key="3">
    <source>
        <dbReference type="PROSITE" id="PS51352"/>
    </source>
</evidence>
<keyword evidence="2" id="KW-0186">Copper</keyword>
<dbReference type="InterPro" id="IPR003782">
    <property type="entry name" value="SCO1/SenC"/>
</dbReference>
<evidence type="ECO:0000256" key="1">
    <source>
        <dbReference type="ARBA" id="ARBA00010996"/>
    </source>
</evidence>